<accession>A0A2H3NWH4</accession>
<proteinExistence type="inferred from homology"/>
<evidence type="ECO:0000313" key="4">
    <source>
        <dbReference type="Proteomes" id="UP000221024"/>
    </source>
</evidence>
<keyword evidence="1" id="KW-1003">Cell membrane</keyword>
<feature type="region of interest" description="Disordered" evidence="2">
    <location>
        <begin position="85"/>
        <end position="109"/>
    </location>
</feature>
<protein>
    <recommendedName>
        <fullName evidence="1">Putative membrane protein insertion efficiency factor</fullName>
    </recommendedName>
</protein>
<keyword evidence="4" id="KW-1185">Reference proteome</keyword>
<evidence type="ECO:0000256" key="2">
    <source>
        <dbReference type="SAM" id="MobiDB-lite"/>
    </source>
</evidence>
<comment type="function">
    <text evidence="1">Could be involved in insertion of integral membrane proteins into the membrane.</text>
</comment>
<keyword evidence="1" id="KW-0472">Membrane</keyword>
<dbReference type="EMBL" id="PDEP01000008">
    <property type="protein sequence ID" value="PEN06477.1"/>
    <property type="molecule type" value="Genomic_DNA"/>
</dbReference>
<dbReference type="NCBIfam" id="TIGR00278">
    <property type="entry name" value="membrane protein insertion efficiency factor YidD"/>
    <property type="match status" value="1"/>
</dbReference>
<evidence type="ECO:0000256" key="1">
    <source>
        <dbReference type="HAMAP-Rule" id="MF_00386"/>
    </source>
</evidence>
<dbReference type="PANTHER" id="PTHR33383">
    <property type="entry name" value="MEMBRANE PROTEIN INSERTION EFFICIENCY FACTOR-RELATED"/>
    <property type="match status" value="1"/>
</dbReference>
<dbReference type="GO" id="GO:0005886">
    <property type="term" value="C:plasma membrane"/>
    <property type="evidence" value="ECO:0007669"/>
    <property type="project" value="UniProtKB-SubCell"/>
</dbReference>
<evidence type="ECO:0000313" key="3">
    <source>
        <dbReference type="EMBL" id="PEN06477.1"/>
    </source>
</evidence>
<dbReference type="InterPro" id="IPR002696">
    <property type="entry name" value="Membr_insert_effic_factor_YidD"/>
</dbReference>
<dbReference type="PANTHER" id="PTHR33383:SF1">
    <property type="entry name" value="MEMBRANE PROTEIN INSERTION EFFICIENCY FACTOR-RELATED"/>
    <property type="match status" value="1"/>
</dbReference>
<comment type="subcellular location">
    <subcellularLocation>
        <location evidence="1">Cell membrane</location>
        <topology evidence="1">Peripheral membrane protein</topology>
        <orientation evidence="1">Cytoplasmic side</orientation>
    </subcellularLocation>
</comment>
<comment type="caution">
    <text evidence="3">The sequence shown here is derived from an EMBL/GenBank/DDBJ whole genome shotgun (WGS) entry which is preliminary data.</text>
</comment>
<dbReference type="AlphaFoldDB" id="A0A2H3NWH4"/>
<name>A0A2H3NWH4_9BACT</name>
<organism evidence="3 4">
    <name type="scientific">Longimonas halophila</name>
    <dbReference type="NCBI Taxonomy" id="1469170"/>
    <lineage>
        <taxon>Bacteria</taxon>
        <taxon>Pseudomonadati</taxon>
        <taxon>Rhodothermota</taxon>
        <taxon>Rhodothermia</taxon>
        <taxon>Rhodothermales</taxon>
        <taxon>Salisaetaceae</taxon>
        <taxon>Longimonas</taxon>
    </lineage>
</organism>
<reference evidence="3 4" key="1">
    <citation type="submission" date="2017-10" db="EMBL/GenBank/DDBJ databases">
        <title>Draft genome of Longimonas halophila.</title>
        <authorList>
            <person name="Goh K.M."/>
            <person name="Shamsir M.S."/>
            <person name="Lim S.W."/>
        </authorList>
    </citation>
    <scope>NUCLEOTIDE SEQUENCE [LARGE SCALE GENOMIC DNA]</scope>
    <source>
        <strain evidence="3 4">KCTC 42399</strain>
    </source>
</reference>
<dbReference type="SMART" id="SM01234">
    <property type="entry name" value="Haemolytic"/>
    <property type="match status" value="1"/>
</dbReference>
<dbReference type="OrthoDB" id="9801753at2"/>
<sequence length="109" mass="12567">MDTIRTVIFRWARRLWRLPRYVLLGLLWVYRTAISPFTPPSCRFHPTCSSYAEQALREYGAVKGLILTLYRIGRCHPLGGSGYDPPRWFGEEPPPRPAQKTPSSDFDSP</sequence>
<dbReference type="HAMAP" id="MF_00386">
    <property type="entry name" value="UPF0161_YidD"/>
    <property type="match status" value="1"/>
</dbReference>
<dbReference type="Pfam" id="PF01809">
    <property type="entry name" value="YidD"/>
    <property type="match status" value="1"/>
</dbReference>
<comment type="similarity">
    <text evidence="1">Belongs to the UPF0161 family.</text>
</comment>
<gene>
    <name evidence="3" type="ORF">CRI93_09345</name>
</gene>
<feature type="compositionally biased region" description="Polar residues" evidence="2">
    <location>
        <begin position="100"/>
        <end position="109"/>
    </location>
</feature>
<dbReference type="Proteomes" id="UP000221024">
    <property type="component" value="Unassembled WGS sequence"/>
</dbReference>